<evidence type="ECO:0000313" key="4">
    <source>
        <dbReference type="Proteomes" id="UP000672011"/>
    </source>
</evidence>
<dbReference type="EMBL" id="CP072842">
    <property type="protein sequence ID" value="QTV05081.1"/>
    <property type="molecule type" value="Genomic_DNA"/>
</dbReference>
<dbReference type="RefSeq" id="WP_230475700.1">
    <property type="nucleotide sequence ID" value="NZ_CP072842.1"/>
</dbReference>
<evidence type="ECO:0000313" key="2">
    <source>
        <dbReference type="EMBL" id="QTV05081.1"/>
    </source>
</evidence>
<dbReference type="EMBL" id="CP072842">
    <property type="protein sequence ID" value="QTV05071.1"/>
    <property type="molecule type" value="Genomic_DNA"/>
</dbReference>
<gene>
    <name evidence="1" type="ORF">J9309_09745</name>
    <name evidence="2" type="ORF">J9309_09795</name>
    <name evidence="3" type="ORF">J9309_09845</name>
</gene>
<organism evidence="3 4">
    <name type="scientific">Faecalibacter bovis</name>
    <dbReference type="NCBI Taxonomy" id="2898187"/>
    <lineage>
        <taxon>Bacteria</taxon>
        <taxon>Pseudomonadati</taxon>
        <taxon>Bacteroidota</taxon>
        <taxon>Flavobacteriia</taxon>
        <taxon>Flavobacteriales</taxon>
        <taxon>Weeksellaceae</taxon>
        <taxon>Faecalibacter</taxon>
    </lineage>
</organism>
<reference evidence="3 4" key="1">
    <citation type="journal article" date="2021" name="Int. J. Syst. Evol. Microbiol.">
        <title>Faecalibacter bovis sp. nov., isolated from cow faeces.</title>
        <authorList>
            <person name="Li F."/>
            <person name="Zhao W."/>
            <person name="Hong Q."/>
            <person name="Shao Q."/>
            <person name="Song J."/>
            <person name="Yang S."/>
        </authorList>
    </citation>
    <scope>NUCLEOTIDE SEQUENCE [LARGE SCALE GENOMIC DNA]</scope>
    <source>
        <strain evidence="3 4">ZY171143</strain>
    </source>
</reference>
<dbReference type="Proteomes" id="UP000672011">
    <property type="component" value="Chromosome"/>
</dbReference>
<accession>A0ABX7XB56</accession>
<dbReference type="EMBL" id="CP072842">
    <property type="protein sequence ID" value="QTV05090.1"/>
    <property type="molecule type" value="Genomic_DNA"/>
</dbReference>
<evidence type="ECO:0008006" key="5">
    <source>
        <dbReference type="Google" id="ProtNLM"/>
    </source>
</evidence>
<name>A0ABX7XB56_9FLAO</name>
<evidence type="ECO:0000313" key="1">
    <source>
        <dbReference type="EMBL" id="QTV05071.1"/>
    </source>
</evidence>
<proteinExistence type="predicted"/>
<reference evidence="4" key="2">
    <citation type="submission" date="2021-04" db="EMBL/GenBank/DDBJ databases">
        <title>Taxonomy of Flavobacteriaceae bacterium ZY171143.</title>
        <authorList>
            <person name="Li F."/>
        </authorList>
    </citation>
    <scope>NUCLEOTIDE SEQUENCE [LARGE SCALE GENOMIC DNA]</scope>
    <source>
        <strain evidence="4">ZY171143</strain>
    </source>
</reference>
<sequence length="138" mass="16672">MRKIYILSIILTFISCEGFIRTNDPLESYKYWAGDEPPKEINLINGEYLQTPHFTLEYQLFLQFKSNGDWFNEFIKYNNLKIDTINNDWKSGLDLPKWFNPSKDFIKYSRNQHDEFDRSRYFVNPKNGMCYIFETFGM</sequence>
<evidence type="ECO:0000313" key="3">
    <source>
        <dbReference type="EMBL" id="QTV05090.1"/>
    </source>
</evidence>
<dbReference type="PROSITE" id="PS51257">
    <property type="entry name" value="PROKAR_LIPOPROTEIN"/>
    <property type="match status" value="1"/>
</dbReference>
<protein>
    <recommendedName>
        <fullName evidence="5">Lipoprotein</fullName>
    </recommendedName>
</protein>
<keyword evidence="4" id="KW-1185">Reference proteome</keyword>